<gene>
    <name evidence="2" type="ORF">GCM10009741_23920</name>
</gene>
<keyword evidence="1" id="KW-0812">Transmembrane</keyword>
<keyword evidence="1" id="KW-0472">Membrane</keyword>
<feature type="transmembrane region" description="Helical" evidence="1">
    <location>
        <begin position="24"/>
        <end position="56"/>
    </location>
</feature>
<evidence type="ECO:0000313" key="3">
    <source>
        <dbReference type="Proteomes" id="UP001500363"/>
    </source>
</evidence>
<dbReference type="RefSeq" id="WP_344173079.1">
    <property type="nucleotide sequence ID" value="NZ_BAAANC010000001.1"/>
</dbReference>
<name>A0ABN2ALS2_9ACTN</name>
<proteinExistence type="predicted"/>
<evidence type="ECO:0000256" key="1">
    <source>
        <dbReference type="SAM" id="Phobius"/>
    </source>
</evidence>
<keyword evidence="3" id="KW-1185">Reference proteome</keyword>
<organism evidence="2 3">
    <name type="scientific">Kribbella lupini</name>
    <dbReference type="NCBI Taxonomy" id="291602"/>
    <lineage>
        <taxon>Bacteria</taxon>
        <taxon>Bacillati</taxon>
        <taxon>Actinomycetota</taxon>
        <taxon>Actinomycetes</taxon>
        <taxon>Propionibacteriales</taxon>
        <taxon>Kribbellaceae</taxon>
        <taxon>Kribbella</taxon>
    </lineage>
</organism>
<reference evidence="2 3" key="1">
    <citation type="journal article" date="2019" name="Int. J. Syst. Evol. Microbiol.">
        <title>The Global Catalogue of Microorganisms (GCM) 10K type strain sequencing project: providing services to taxonomists for standard genome sequencing and annotation.</title>
        <authorList>
            <consortium name="The Broad Institute Genomics Platform"/>
            <consortium name="The Broad Institute Genome Sequencing Center for Infectious Disease"/>
            <person name="Wu L."/>
            <person name="Ma J."/>
        </authorList>
    </citation>
    <scope>NUCLEOTIDE SEQUENCE [LARGE SCALE GENOMIC DNA]</scope>
    <source>
        <strain evidence="2 3">JCM 14303</strain>
    </source>
</reference>
<dbReference type="Proteomes" id="UP001500363">
    <property type="component" value="Unassembled WGS sequence"/>
</dbReference>
<keyword evidence="1" id="KW-1133">Transmembrane helix</keyword>
<comment type="caution">
    <text evidence="2">The sequence shown here is derived from an EMBL/GenBank/DDBJ whole genome shotgun (WGS) entry which is preliminary data.</text>
</comment>
<sequence>MKTPGPARIAGIGGRSPDQPTSRWYGLTGMVALGAGMVLVTAVAVVDLVAVAEAWLGMLSR</sequence>
<dbReference type="EMBL" id="BAAANC010000001">
    <property type="protein sequence ID" value="GAA1521952.1"/>
    <property type="molecule type" value="Genomic_DNA"/>
</dbReference>
<accession>A0ABN2ALS2</accession>
<evidence type="ECO:0000313" key="2">
    <source>
        <dbReference type="EMBL" id="GAA1521952.1"/>
    </source>
</evidence>
<protein>
    <submittedName>
        <fullName evidence="2">Uncharacterized protein</fullName>
    </submittedName>
</protein>